<proteinExistence type="predicted"/>
<name>A0A8S9M8G7_BRACR</name>
<protein>
    <recommendedName>
        <fullName evidence="1">F-box associated beta-propeller type 3 domain-containing protein</fullName>
    </recommendedName>
</protein>
<feature type="domain" description="F-box associated beta-propeller type 3" evidence="1">
    <location>
        <begin position="64"/>
        <end position="124"/>
    </location>
</feature>
<evidence type="ECO:0000259" key="1">
    <source>
        <dbReference type="Pfam" id="PF08268"/>
    </source>
</evidence>
<sequence>MMRDDSPPALASYHRMLNRSPVAYRPNISQQQLQHTPREYNQYKPLALILGLRSSSLLQQNALDLERKEWSKYVYTLPVNGICEVFVVGVTTTSEIVLSEKVTSTPFYVFYFSPERNTLQRVEI</sequence>
<dbReference type="EMBL" id="QGKW02001660">
    <property type="protein sequence ID" value="KAF2581399.1"/>
    <property type="molecule type" value="Genomic_DNA"/>
</dbReference>
<gene>
    <name evidence="2" type="ORF">F2Q68_00006455</name>
    <name evidence="3" type="ORF">F2Q70_00013441</name>
</gene>
<dbReference type="AlphaFoldDB" id="A0A8S9M8G7"/>
<evidence type="ECO:0000313" key="3">
    <source>
        <dbReference type="EMBL" id="KAF2614747.1"/>
    </source>
</evidence>
<dbReference type="EMBL" id="QGKY02000089">
    <property type="protein sequence ID" value="KAF2614747.1"/>
    <property type="molecule type" value="Genomic_DNA"/>
</dbReference>
<dbReference type="Pfam" id="PF08268">
    <property type="entry name" value="FBA_3"/>
    <property type="match status" value="1"/>
</dbReference>
<accession>A0A8S9M8G7</accession>
<evidence type="ECO:0000313" key="2">
    <source>
        <dbReference type="EMBL" id="KAF2581399.1"/>
    </source>
</evidence>
<organism evidence="3">
    <name type="scientific">Brassica cretica</name>
    <name type="common">Mustard</name>
    <dbReference type="NCBI Taxonomy" id="69181"/>
    <lineage>
        <taxon>Eukaryota</taxon>
        <taxon>Viridiplantae</taxon>
        <taxon>Streptophyta</taxon>
        <taxon>Embryophyta</taxon>
        <taxon>Tracheophyta</taxon>
        <taxon>Spermatophyta</taxon>
        <taxon>Magnoliopsida</taxon>
        <taxon>eudicotyledons</taxon>
        <taxon>Gunneridae</taxon>
        <taxon>Pentapetalae</taxon>
        <taxon>rosids</taxon>
        <taxon>malvids</taxon>
        <taxon>Brassicales</taxon>
        <taxon>Brassicaceae</taxon>
        <taxon>Brassiceae</taxon>
        <taxon>Brassica</taxon>
    </lineage>
</organism>
<dbReference type="InterPro" id="IPR013187">
    <property type="entry name" value="F-box-assoc_dom_typ3"/>
</dbReference>
<comment type="caution">
    <text evidence="3">The sequence shown here is derived from an EMBL/GenBank/DDBJ whole genome shotgun (WGS) entry which is preliminary data.</text>
</comment>
<dbReference type="Proteomes" id="UP000712281">
    <property type="component" value="Unassembled WGS sequence"/>
</dbReference>
<reference evidence="3" key="1">
    <citation type="submission" date="2019-12" db="EMBL/GenBank/DDBJ databases">
        <title>Genome sequencing and annotation of Brassica cretica.</title>
        <authorList>
            <person name="Studholme D.J."/>
            <person name="Sarris P.F."/>
        </authorList>
    </citation>
    <scope>NUCLEOTIDE SEQUENCE</scope>
    <source>
        <strain evidence="2">PFS-001/15</strain>
        <strain evidence="3">PFS-102/07</strain>
        <tissue evidence="3">Leaf</tissue>
    </source>
</reference>